<feature type="compositionally biased region" description="Polar residues" evidence="1">
    <location>
        <begin position="421"/>
        <end position="430"/>
    </location>
</feature>
<keyword evidence="7" id="KW-1185">Reference proteome</keyword>
<dbReference type="GO" id="GO:0005938">
    <property type="term" value="C:cell cortex"/>
    <property type="evidence" value="ECO:0007669"/>
    <property type="project" value="TreeGrafter"/>
</dbReference>
<dbReference type="OrthoDB" id="5822275at2759"/>
<feature type="signal peptide" evidence="3">
    <location>
        <begin position="1"/>
        <end position="16"/>
    </location>
</feature>
<dbReference type="WBParaSite" id="DME_0000271501-mRNA-1">
    <property type="protein sequence ID" value="DME_0000271501-mRNA-1"/>
    <property type="gene ID" value="DME_0000271501"/>
</dbReference>
<gene>
    <name evidence="5" type="ORF">DME_LOCUS7075</name>
</gene>
<keyword evidence="3" id="KW-0732">Signal</keyword>
<dbReference type="EMBL" id="UYYG01001158">
    <property type="protein sequence ID" value="VDN57102.1"/>
    <property type="molecule type" value="Genomic_DNA"/>
</dbReference>
<keyword evidence="2" id="KW-0812">Transmembrane</keyword>
<feature type="domain" description="Shavenoid isoform B-like N-terminal" evidence="4">
    <location>
        <begin position="23"/>
        <end position="85"/>
    </location>
</feature>
<feature type="chain" id="PRO_5041039147" evidence="3">
    <location>
        <begin position="17"/>
        <end position="618"/>
    </location>
</feature>
<reference evidence="5 7" key="2">
    <citation type="submission" date="2018-11" db="EMBL/GenBank/DDBJ databases">
        <authorList>
            <consortium name="Pathogen Informatics"/>
        </authorList>
    </citation>
    <scope>NUCLEOTIDE SEQUENCE [LARGE SCALE GENOMIC DNA]</scope>
</reference>
<keyword evidence="2" id="KW-0472">Membrane</keyword>
<name>A0A0N4U6Y1_DRAME</name>
<evidence type="ECO:0000313" key="8">
    <source>
        <dbReference type="WBParaSite" id="DME_0000271501-mRNA-1"/>
    </source>
</evidence>
<dbReference type="STRING" id="318479.A0A0N4U6Y1"/>
<evidence type="ECO:0000259" key="4">
    <source>
        <dbReference type="Pfam" id="PF23328"/>
    </source>
</evidence>
<feature type="region of interest" description="Disordered" evidence="1">
    <location>
        <begin position="413"/>
        <end position="434"/>
    </location>
</feature>
<evidence type="ECO:0000313" key="5">
    <source>
        <dbReference type="EMBL" id="VDN57102.1"/>
    </source>
</evidence>
<keyword evidence="2" id="KW-1133">Transmembrane helix</keyword>
<evidence type="ECO:0000313" key="7">
    <source>
        <dbReference type="Proteomes" id="UP000274756"/>
    </source>
</evidence>
<accession>A0A0N4U6Y1</accession>
<evidence type="ECO:0000256" key="1">
    <source>
        <dbReference type="SAM" id="MobiDB-lite"/>
    </source>
</evidence>
<evidence type="ECO:0000313" key="6">
    <source>
        <dbReference type="Proteomes" id="UP000038040"/>
    </source>
</evidence>
<evidence type="ECO:0000256" key="2">
    <source>
        <dbReference type="SAM" id="Phobius"/>
    </source>
</evidence>
<dbReference type="Proteomes" id="UP000274756">
    <property type="component" value="Unassembled WGS sequence"/>
</dbReference>
<dbReference type="InterPro" id="IPR057507">
    <property type="entry name" value="Sha_B-like_N"/>
</dbReference>
<dbReference type="PANTHER" id="PTHR39387:SF1">
    <property type="entry name" value="SHAVENOID, ISOFORM B"/>
    <property type="match status" value="1"/>
</dbReference>
<proteinExistence type="predicted"/>
<sequence length="618" mass="70026">MFPIFIWLLSFAIAHPQYPSVDWNSVHRSLSNTDTVYMAQCASSSCTTIFGSFRGNISNNVCFCQCGKEYPSFLPSAKSCIKKLDECKHQITFSVYDQRSKWIPTLTIPATNNIFGSSNKILWNESGVNEKVSGTVKCVISNMFMQSDNRWTAVDHKRLFSFVVFNKSTYLKWDGNELDAQKLEGTIVQLKLICHGINNSLCLSFRIAGVQTNKNSLFPINERRWDRIELTVCFFLGVVLAFTILGSVALWNVCWRIQKSKLISGMQMQFFYYIKQQQLHISEQLAAIRANAEQRIMRSNIIDERAHPSLGIQKRKLYFSADFFEPEMLANPPQLAQQFVTELRKMIDIARERIKSKRHVPKLETITENQTEEDYLNVPKLMKSLGSAKCKNDEQSTGLNNLLNSDNNLMASRCDEPSPKSIKSTDSGCDSMSDEDLQMQSNTSDNNFINEIDRIETDQSLKQKILSPQFAKSPPLEEISSFSRIPVNSSSRMISLTLPVLLDPLKPMHLNTNSNASPIITTDANIKYAGKETVTEEAPPLFSRKPSKLEPPKIVPHASLHDANHSLPTIPKDNLVPNKRKTYAVFPSDSMLKKSLPRRAKKYSPRIIEASLPIEDSI</sequence>
<dbReference type="Proteomes" id="UP000038040">
    <property type="component" value="Unplaced"/>
</dbReference>
<reference evidence="8" key="1">
    <citation type="submission" date="2017-02" db="UniProtKB">
        <authorList>
            <consortium name="WormBaseParasite"/>
        </authorList>
    </citation>
    <scope>IDENTIFICATION</scope>
</reference>
<dbReference type="PANTHER" id="PTHR39387">
    <property type="entry name" value="SHAVENOID, ISOFORM B"/>
    <property type="match status" value="1"/>
</dbReference>
<dbReference type="AlphaFoldDB" id="A0A0N4U6Y1"/>
<evidence type="ECO:0000256" key="3">
    <source>
        <dbReference type="SAM" id="SignalP"/>
    </source>
</evidence>
<protein>
    <submittedName>
        <fullName evidence="8">Ig-like domain-containing protein</fullName>
    </submittedName>
</protein>
<organism evidence="6 8">
    <name type="scientific">Dracunculus medinensis</name>
    <name type="common">Guinea worm</name>
    <dbReference type="NCBI Taxonomy" id="318479"/>
    <lineage>
        <taxon>Eukaryota</taxon>
        <taxon>Metazoa</taxon>
        <taxon>Ecdysozoa</taxon>
        <taxon>Nematoda</taxon>
        <taxon>Chromadorea</taxon>
        <taxon>Rhabditida</taxon>
        <taxon>Spirurina</taxon>
        <taxon>Dracunculoidea</taxon>
        <taxon>Dracunculidae</taxon>
        <taxon>Dracunculus</taxon>
    </lineage>
</organism>
<feature type="transmembrane region" description="Helical" evidence="2">
    <location>
        <begin position="234"/>
        <end position="254"/>
    </location>
</feature>
<dbReference type="Pfam" id="PF23328">
    <property type="entry name" value="Sha_B_N"/>
    <property type="match status" value="1"/>
</dbReference>